<feature type="domain" description="CPAF-like PDZ" evidence="2">
    <location>
        <begin position="166"/>
        <end position="294"/>
    </location>
</feature>
<evidence type="ECO:0000256" key="1">
    <source>
        <dbReference type="SAM" id="SignalP"/>
    </source>
</evidence>
<dbReference type="InterPro" id="IPR056186">
    <property type="entry name" value="PDZ_CPAF-rel"/>
</dbReference>
<sequence>MRVTTLTALAGLLSLGFSTPVAPAPKLQVLHARQNATNTTAPCAAVSSAYFNQVNPSPTVPAQMAMDCIKSVPLNATSAKALLHDIRPYINWQSTISYLKNPPAEYLAKIQQAVDILGGLDAIEAKVTSGGYGGEYEFGSALYQLIQSAHDGHFVFVPDSVGSIFNFGRPVPLVSVSEDGTKLPAVFAYTDVLGSHFKNISYTPSPIVSIDGEDVNKYLENWSQWGSLQDRDALYNNVFYELAQVSLGGSGTGTGTFTGGGRGRWAYPGPTTTLKFANGTTNTFQNYARVLVSFRGIQSGEDLAKNFFYYGAAGQANLGNVNKQAVATTTTADVKVAAATASSPPGYPAAVVGGPQNLINGYYIDAPGYEDVAVLSVPNFVGDASAEIPFQQTTQKFLPKALADGKTKLIIDVSANGGGTILQGYDMFKQLFPSLLPYGATRFRAHEAVNLIGETTSAFATSYPRTVNQPNATISEAQATYFDYQTDANISYQPFTSWADKYGPVTYNGDNFTSIARWNLSDVLIQYNSGGIDITGYGPRANYTQQPFPAANIVIVYDGYCASTCTIFSELMRQQGGVKAIAMGGRANTNAIQAVGGVKGTNNYQWGYIQALAQDAVLVAAAANMTLRANASVLRDYYSDTPFTRAATAPGANVRDGLRQNDTSGVPLQFRYEEADCRLFYTPEMTVDVTAIWKAVADARWGTDGKCVAGKAGGYVRRGVEEVTTSLGKRAALGAAAPLGAMEALERSLALETEPRLVGDGFMMP</sequence>
<dbReference type="Proteomes" id="UP000250140">
    <property type="component" value="Unassembled WGS sequence"/>
</dbReference>
<dbReference type="AlphaFoldDB" id="A0A8E2ESL5"/>
<dbReference type="InterPro" id="IPR052766">
    <property type="entry name" value="S41A_metabolite_peptidase"/>
</dbReference>
<dbReference type="InterPro" id="IPR029045">
    <property type="entry name" value="ClpP/crotonase-like_dom_sf"/>
</dbReference>
<accession>A0A8E2ESL5</accession>
<feature type="chain" id="PRO_5034353113" description="CPAF-like PDZ domain-containing protein" evidence="1">
    <location>
        <begin position="19"/>
        <end position="765"/>
    </location>
</feature>
<keyword evidence="4" id="KW-1185">Reference proteome</keyword>
<proteinExistence type="predicted"/>
<dbReference type="Pfam" id="PF23658">
    <property type="entry name" value="PDZ_CPAF_rel"/>
    <property type="match status" value="1"/>
</dbReference>
<reference evidence="3 4" key="1">
    <citation type="journal article" date="2016" name="Nat. Commun.">
        <title>Ectomycorrhizal ecology is imprinted in the genome of the dominant symbiotic fungus Cenococcum geophilum.</title>
        <authorList>
            <consortium name="DOE Joint Genome Institute"/>
            <person name="Peter M."/>
            <person name="Kohler A."/>
            <person name="Ohm R.A."/>
            <person name="Kuo A."/>
            <person name="Krutzmann J."/>
            <person name="Morin E."/>
            <person name="Arend M."/>
            <person name="Barry K.W."/>
            <person name="Binder M."/>
            <person name="Choi C."/>
            <person name="Clum A."/>
            <person name="Copeland A."/>
            <person name="Grisel N."/>
            <person name="Haridas S."/>
            <person name="Kipfer T."/>
            <person name="LaButti K."/>
            <person name="Lindquist E."/>
            <person name="Lipzen A."/>
            <person name="Maire R."/>
            <person name="Meier B."/>
            <person name="Mihaltcheva S."/>
            <person name="Molinier V."/>
            <person name="Murat C."/>
            <person name="Poggeler S."/>
            <person name="Quandt C.A."/>
            <person name="Sperisen C."/>
            <person name="Tritt A."/>
            <person name="Tisserant E."/>
            <person name="Crous P.W."/>
            <person name="Henrissat B."/>
            <person name="Nehls U."/>
            <person name="Egli S."/>
            <person name="Spatafora J.W."/>
            <person name="Grigoriev I.V."/>
            <person name="Martin F.M."/>
        </authorList>
    </citation>
    <scope>NUCLEOTIDE SEQUENCE [LARGE SCALE GENOMIC DNA]</scope>
    <source>
        <strain evidence="3 4">CBS 207.34</strain>
    </source>
</reference>
<dbReference type="PANTHER" id="PTHR37049">
    <property type="entry name" value="PEPTIDASE S41 FAMILY PROTEIN"/>
    <property type="match status" value="1"/>
</dbReference>
<gene>
    <name evidence="3" type="ORF">AOQ84DRAFT_417072</name>
</gene>
<keyword evidence="1" id="KW-0732">Signal</keyword>
<organism evidence="3 4">
    <name type="scientific">Glonium stellatum</name>
    <dbReference type="NCBI Taxonomy" id="574774"/>
    <lineage>
        <taxon>Eukaryota</taxon>
        <taxon>Fungi</taxon>
        <taxon>Dikarya</taxon>
        <taxon>Ascomycota</taxon>
        <taxon>Pezizomycotina</taxon>
        <taxon>Dothideomycetes</taxon>
        <taxon>Pleosporomycetidae</taxon>
        <taxon>Gloniales</taxon>
        <taxon>Gloniaceae</taxon>
        <taxon>Glonium</taxon>
    </lineage>
</organism>
<protein>
    <recommendedName>
        <fullName evidence="2">CPAF-like PDZ domain-containing protein</fullName>
    </recommendedName>
</protein>
<evidence type="ECO:0000313" key="4">
    <source>
        <dbReference type="Proteomes" id="UP000250140"/>
    </source>
</evidence>
<name>A0A8E2ESL5_9PEZI</name>
<dbReference type="GO" id="GO:0006508">
    <property type="term" value="P:proteolysis"/>
    <property type="evidence" value="ECO:0007669"/>
    <property type="project" value="InterPro"/>
</dbReference>
<dbReference type="SUPFAM" id="SSF52096">
    <property type="entry name" value="ClpP/crotonase"/>
    <property type="match status" value="1"/>
</dbReference>
<dbReference type="OrthoDB" id="27214at2759"/>
<dbReference type="GO" id="GO:0008236">
    <property type="term" value="F:serine-type peptidase activity"/>
    <property type="evidence" value="ECO:0007669"/>
    <property type="project" value="InterPro"/>
</dbReference>
<dbReference type="PANTHER" id="PTHR37049:SF4">
    <property type="entry name" value="RHODANESE DOMAIN-CONTAINING PROTEIN"/>
    <property type="match status" value="1"/>
</dbReference>
<dbReference type="EMBL" id="KV750600">
    <property type="protein sequence ID" value="OCL04090.1"/>
    <property type="molecule type" value="Genomic_DNA"/>
</dbReference>
<dbReference type="Gene3D" id="3.90.226.10">
    <property type="entry name" value="2-enoyl-CoA Hydratase, Chain A, domain 1"/>
    <property type="match status" value="1"/>
</dbReference>
<feature type="signal peptide" evidence="1">
    <location>
        <begin position="1"/>
        <end position="18"/>
    </location>
</feature>
<evidence type="ECO:0000313" key="3">
    <source>
        <dbReference type="EMBL" id="OCL04090.1"/>
    </source>
</evidence>
<evidence type="ECO:0000259" key="2">
    <source>
        <dbReference type="Pfam" id="PF23658"/>
    </source>
</evidence>